<feature type="compositionally biased region" description="Polar residues" evidence="5">
    <location>
        <begin position="325"/>
        <end position="337"/>
    </location>
</feature>
<dbReference type="Gene3D" id="3.30.160.60">
    <property type="entry name" value="Classic Zinc Finger"/>
    <property type="match status" value="1"/>
</dbReference>
<keyword evidence="4" id="KW-0862">Zinc</keyword>
<evidence type="ECO:0000313" key="7">
    <source>
        <dbReference type="Ensembl" id="ENSLLEP00000011094.1"/>
    </source>
</evidence>
<evidence type="ECO:0000256" key="4">
    <source>
        <dbReference type="ARBA" id="ARBA00022833"/>
    </source>
</evidence>
<feature type="domain" description="C2H2-type" evidence="6">
    <location>
        <begin position="467"/>
        <end position="487"/>
    </location>
</feature>
<dbReference type="AlphaFoldDB" id="A0A8C5PBL3"/>
<keyword evidence="3" id="KW-0863">Zinc-finger</keyword>
<dbReference type="PANTHER" id="PTHR24379:SF121">
    <property type="entry name" value="C2H2-TYPE DOMAIN-CONTAINING PROTEIN"/>
    <property type="match status" value="1"/>
</dbReference>
<protein>
    <submittedName>
        <fullName evidence="7">Zinc finger protein 438</fullName>
    </submittedName>
</protein>
<proteinExistence type="predicted"/>
<feature type="region of interest" description="Disordered" evidence="5">
    <location>
        <begin position="273"/>
        <end position="357"/>
    </location>
</feature>
<reference evidence="7" key="1">
    <citation type="submission" date="2025-08" db="UniProtKB">
        <authorList>
            <consortium name="Ensembl"/>
        </authorList>
    </citation>
    <scope>IDENTIFICATION</scope>
</reference>
<dbReference type="Proteomes" id="UP000694569">
    <property type="component" value="Unplaced"/>
</dbReference>
<dbReference type="GO" id="GO:0008270">
    <property type="term" value="F:zinc ion binding"/>
    <property type="evidence" value="ECO:0007669"/>
    <property type="project" value="UniProtKB-KW"/>
</dbReference>
<feature type="domain" description="C2H2-type" evidence="6">
    <location>
        <begin position="526"/>
        <end position="548"/>
    </location>
</feature>
<dbReference type="OrthoDB" id="3437960at2759"/>
<feature type="domain" description="C2H2-type" evidence="6">
    <location>
        <begin position="726"/>
        <end position="747"/>
    </location>
</feature>
<dbReference type="SUPFAM" id="SSF57667">
    <property type="entry name" value="beta-beta-alpha zinc fingers"/>
    <property type="match status" value="1"/>
</dbReference>
<evidence type="ECO:0000256" key="3">
    <source>
        <dbReference type="ARBA" id="ARBA00022771"/>
    </source>
</evidence>
<dbReference type="FunFam" id="3.30.160.60:FF:000946">
    <property type="entry name" value="Zinc finger protein 438"/>
    <property type="match status" value="1"/>
</dbReference>
<dbReference type="SMART" id="SM00355">
    <property type="entry name" value="ZnF_C2H2"/>
    <property type="match status" value="6"/>
</dbReference>
<keyword evidence="2" id="KW-0677">Repeat</keyword>
<feature type="domain" description="C2H2-type" evidence="6">
    <location>
        <begin position="495"/>
        <end position="516"/>
    </location>
</feature>
<dbReference type="PROSITE" id="PS00028">
    <property type="entry name" value="ZINC_FINGER_C2H2_1"/>
    <property type="match status" value="4"/>
</dbReference>
<dbReference type="InterPro" id="IPR036236">
    <property type="entry name" value="Znf_C2H2_sf"/>
</dbReference>
<keyword evidence="8" id="KW-1185">Reference proteome</keyword>
<evidence type="ECO:0000256" key="5">
    <source>
        <dbReference type="SAM" id="MobiDB-lite"/>
    </source>
</evidence>
<dbReference type="PANTHER" id="PTHR24379">
    <property type="entry name" value="KRAB AND ZINC FINGER DOMAIN-CONTAINING"/>
    <property type="match status" value="1"/>
</dbReference>
<accession>A0A8C5PBL3</accession>
<evidence type="ECO:0000256" key="1">
    <source>
        <dbReference type="ARBA" id="ARBA00022723"/>
    </source>
</evidence>
<evidence type="ECO:0000313" key="8">
    <source>
        <dbReference type="Proteomes" id="UP000694569"/>
    </source>
</evidence>
<keyword evidence="1" id="KW-0479">Metal-binding</keyword>
<evidence type="ECO:0000259" key="6">
    <source>
        <dbReference type="PROSITE" id="PS00028"/>
    </source>
</evidence>
<evidence type="ECO:0000256" key="2">
    <source>
        <dbReference type="ARBA" id="ARBA00022737"/>
    </source>
</evidence>
<dbReference type="InterPro" id="IPR013087">
    <property type="entry name" value="Znf_C2H2_type"/>
</dbReference>
<organism evidence="7 8">
    <name type="scientific">Leptobrachium leishanense</name>
    <name type="common">Leishan spiny toad</name>
    <dbReference type="NCBI Taxonomy" id="445787"/>
    <lineage>
        <taxon>Eukaryota</taxon>
        <taxon>Metazoa</taxon>
        <taxon>Chordata</taxon>
        <taxon>Craniata</taxon>
        <taxon>Vertebrata</taxon>
        <taxon>Euteleostomi</taxon>
        <taxon>Amphibia</taxon>
        <taxon>Batrachia</taxon>
        <taxon>Anura</taxon>
        <taxon>Pelobatoidea</taxon>
        <taxon>Megophryidae</taxon>
        <taxon>Leptobrachium</taxon>
    </lineage>
</organism>
<sequence>MQCRKTAPSAGHFRSIAPKILPKVVPTTPLSTPALPDSVVSGVSTKPLVMPAQNYTLMKVPGQNGTFSFVAVPQVGSMGAAVIQTTGIPLQENLKLPIPRCQSARRRLCDKKVKAASSVRVLKSDRIEPPLAHEGHAEASPKFDASDIEIASHTTVTSEEVIIDCNVGSSALLSVNAVDHLSVGTSALSYIKKEVPKIFSAGSPVKKAVHPKKAPSTVDNGPMVACESNKVVDSSLTVLSPVVFGSPLHLFSSAHDGKLPIMPYLKSKKSIIPTGKEPPKNTAMGPAFDASPEIGKEDCLTQSDDFPVHVGPSSLTPSALVDPRPSNSEPDSPNVTKPNGALGKRRGRKRKTPGDMRTFQSKMKLVGNKLLVCQDKLRLQVFDPNVKKPVCTKQYRSIMPKPVLEVQGLAHFGPCVATLPTQPMDLMPRNRFQQLRSYRWRQVDSFSVKQCPEGKKASMRIKACFRCHICEHNFQFKHHLQDHMNTHTNRRPYHCRLCRKSYVHSGSLSTHMKLHHSESRLKKLMCCEFCAKVFGHIKVYFGHLKEVHRVIISTEVSAKQLEKSDATKANETAPVEKDNCSTKEEDSFYRQADGIKLQIKCGRCNATTPTFSDMKLHLLCEHGDKFQETLQEGILESRQGAQEEVVKQATHYWKLLNERRSLYKCSTCEEEFLCTSKLRRHVCFSQVDHAEREQPKDGHIDISSDDHGRSLEITEVCLQSGNQLNCLLCRRVFEAREQLLAHWQESHNCENPMLLWTLFSSLPKAK</sequence>
<name>A0A8C5PBL3_9ANUR</name>
<gene>
    <name evidence="7" type="primary">ZNF438</name>
</gene>
<reference evidence="7" key="2">
    <citation type="submission" date="2025-09" db="UniProtKB">
        <authorList>
            <consortium name="Ensembl"/>
        </authorList>
    </citation>
    <scope>IDENTIFICATION</scope>
</reference>
<dbReference type="GeneTree" id="ENSGT00390000014526"/>
<dbReference type="Ensembl" id="ENSLLET00000011538.1">
    <property type="protein sequence ID" value="ENSLLEP00000011094.1"/>
    <property type="gene ID" value="ENSLLEG00000007087.1"/>
</dbReference>